<organism evidence="2 3">
    <name type="scientific">Thalassoglobus neptunius</name>
    <dbReference type="NCBI Taxonomy" id="1938619"/>
    <lineage>
        <taxon>Bacteria</taxon>
        <taxon>Pseudomonadati</taxon>
        <taxon>Planctomycetota</taxon>
        <taxon>Planctomycetia</taxon>
        <taxon>Planctomycetales</taxon>
        <taxon>Planctomycetaceae</taxon>
        <taxon>Thalassoglobus</taxon>
    </lineage>
</organism>
<dbReference type="NCBIfam" id="NF033545">
    <property type="entry name" value="transpos_IS630"/>
    <property type="match status" value="1"/>
</dbReference>
<evidence type="ECO:0000259" key="1">
    <source>
        <dbReference type="Pfam" id="PF13358"/>
    </source>
</evidence>
<dbReference type="Proteomes" id="UP000317243">
    <property type="component" value="Unassembled WGS sequence"/>
</dbReference>
<sequence>MFPGRLGTLTHDYQRNGTTTLFAALNVTEGTVLADFKQQHRHKEWLSFLKTINQAHPDVEIHIICDNYATHKHEKVQHWLKRHRRFHVHFTPTSSSWLNLVERWFRDLTERCIRRGSFRNVAELEAAIWNYIDHTNDAPKHFQWTKEPDDILNKVARARAALFTSLEHFSRPPHLKAVVALREKKYMRRFRSLIVIRYTTGYVQFVGTLHQFKRCWIIESRSNFV</sequence>
<dbReference type="AlphaFoldDB" id="A0A5C5VP34"/>
<feature type="domain" description="Tc1-like transposase DDE" evidence="1">
    <location>
        <begin position="10"/>
        <end position="124"/>
    </location>
</feature>
<dbReference type="InterPro" id="IPR038717">
    <property type="entry name" value="Tc1-like_DDE_dom"/>
</dbReference>
<keyword evidence="3" id="KW-1185">Reference proteome</keyword>
<gene>
    <name evidence="2" type="ORF">KOR42_50830</name>
</gene>
<comment type="caution">
    <text evidence="2">The sequence shown here is derived from an EMBL/GenBank/DDBJ whole genome shotgun (WGS) entry which is preliminary data.</text>
</comment>
<protein>
    <submittedName>
        <fullName evidence="2">Integrase core domain protein</fullName>
    </submittedName>
</protein>
<name>A0A5C5VP34_9PLAN</name>
<dbReference type="InterPro" id="IPR047655">
    <property type="entry name" value="Transpos_IS630-like"/>
</dbReference>
<dbReference type="InterPro" id="IPR036397">
    <property type="entry name" value="RNaseH_sf"/>
</dbReference>
<dbReference type="Pfam" id="PF13358">
    <property type="entry name" value="DDE_3"/>
    <property type="match status" value="1"/>
</dbReference>
<dbReference type="EMBL" id="SIHI01000062">
    <property type="protein sequence ID" value="TWT39877.1"/>
    <property type="molecule type" value="Genomic_DNA"/>
</dbReference>
<dbReference type="InterPro" id="IPR012337">
    <property type="entry name" value="RNaseH-like_sf"/>
</dbReference>
<dbReference type="GO" id="GO:0003676">
    <property type="term" value="F:nucleic acid binding"/>
    <property type="evidence" value="ECO:0007669"/>
    <property type="project" value="InterPro"/>
</dbReference>
<dbReference type="Gene3D" id="3.30.420.10">
    <property type="entry name" value="Ribonuclease H-like superfamily/Ribonuclease H"/>
    <property type="match status" value="1"/>
</dbReference>
<evidence type="ECO:0000313" key="2">
    <source>
        <dbReference type="EMBL" id="TWT39877.1"/>
    </source>
</evidence>
<proteinExistence type="predicted"/>
<dbReference type="SUPFAM" id="SSF53098">
    <property type="entry name" value="Ribonuclease H-like"/>
    <property type="match status" value="1"/>
</dbReference>
<evidence type="ECO:0000313" key="3">
    <source>
        <dbReference type="Proteomes" id="UP000317243"/>
    </source>
</evidence>
<accession>A0A5C5VP34</accession>
<reference evidence="2 3" key="1">
    <citation type="submission" date="2019-02" db="EMBL/GenBank/DDBJ databases">
        <title>Deep-cultivation of Planctomycetes and their phenomic and genomic characterization uncovers novel biology.</title>
        <authorList>
            <person name="Wiegand S."/>
            <person name="Jogler M."/>
            <person name="Boedeker C."/>
            <person name="Pinto D."/>
            <person name="Vollmers J."/>
            <person name="Rivas-Marin E."/>
            <person name="Kohn T."/>
            <person name="Peeters S.H."/>
            <person name="Heuer A."/>
            <person name="Rast P."/>
            <person name="Oberbeckmann S."/>
            <person name="Bunk B."/>
            <person name="Jeske O."/>
            <person name="Meyerdierks A."/>
            <person name="Storesund J.E."/>
            <person name="Kallscheuer N."/>
            <person name="Luecker S."/>
            <person name="Lage O.M."/>
            <person name="Pohl T."/>
            <person name="Merkel B.J."/>
            <person name="Hornburger P."/>
            <person name="Mueller R.-W."/>
            <person name="Bruemmer F."/>
            <person name="Labrenz M."/>
            <person name="Spormann A.M."/>
            <person name="Op Den Camp H."/>
            <person name="Overmann J."/>
            <person name="Amann R."/>
            <person name="Jetten M.S.M."/>
            <person name="Mascher T."/>
            <person name="Medema M.H."/>
            <person name="Devos D.P."/>
            <person name="Kaster A.-K."/>
            <person name="Ovreas L."/>
            <person name="Rohde M."/>
            <person name="Galperin M.Y."/>
            <person name="Jogler C."/>
        </authorList>
    </citation>
    <scope>NUCLEOTIDE SEQUENCE [LARGE SCALE GENOMIC DNA]</scope>
    <source>
        <strain evidence="2 3">KOR42</strain>
    </source>
</reference>